<evidence type="ECO:0000256" key="9">
    <source>
        <dbReference type="PROSITE-ProRule" id="PRU00289"/>
    </source>
</evidence>
<dbReference type="NCBIfam" id="TIGR03925">
    <property type="entry name" value="T7SS_EccC_b"/>
    <property type="match status" value="1"/>
</dbReference>
<dbReference type="SUPFAM" id="SSF52540">
    <property type="entry name" value="P-loop containing nucleoside triphosphate hydrolases"/>
    <property type="match status" value="3"/>
</dbReference>
<dbReference type="GO" id="GO:0005524">
    <property type="term" value="F:ATP binding"/>
    <property type="evidence" value="ECO:0007669"/>
    <property type="project" value="UniProtKB-UniRule"/>
</dbReference>
<dbReference type="InterPro" id="IPR023836">
    <property type="entry name" value="EccCa-like_Actinobacteria"/>
</dbReference>
<keyword evidence="4" id="KW-0677">Repeat</keyword>
<evidence type="ECO:0000259" key="11">
    <source>
        <dbReference type="PROSITE" id="PS50901"/>
    </source>
</evidence>
<evidence type="ECO:0000256" key="4">
    <source>
        <dbReference type="ARBA" id="ARBA00022737"/>
    </source>
</evidence>
<dbReference type="Proteomes" id="UP000238362">
    <property type="component" value="Unassembled WGS sequence"/>
</dbReference>
<accession>A0A2T0LTJ6</accession>
<evidence type="ECO:0000256" key="3">
    <source>
        <dbReference type="ARBA" id="ARBA00022692"/>
    </source>
</evidence>
<keyword evidence="7 10" id="KW-1133">Transmembrane helix</keyword>
<feature type="binding site" evidence="9">
    <location>
        <begin position="483"/>
        <end position="490"/>
    </location>
    <ligand>
        <name>ATP</name>
        <dbReference type="ChEBI" id="CHEBI:30616"/>
    </ligand>
</feature>
<dbReference type="PANTHER" id="PTHR22683">
    <property type="entry name" value="SPORULATION PROTEIN RELATED"/>
    <property type="match status" value="1"/>
</dbReference>
<feature type="transmembrane region" description="Helical" evidence="10">
    <location>
        <begin position="70"/>
        <end position="92"/>
    </location>
</feature>
<dbReference type="GO" id="GO:0003677">
    <property type="term" value="F:DNA binding"/>
    <property type="evidence" value="ECO:0007669"/>
    <property type="project" value="InterPro"/>
</dbReference>
<feature type="domain" description="FtsK" evidence="11">
    <location>
        <begin position="1105"/>
        <end position="1288"/>
    </location>
</feature>
<protein>
    <submittedName>
        <fullName evidence="12">S-DNA-T family DNA segregation ATPase FtsK/SpoIIIE</fullName>
    </submittedName>
</protein>
<keyword evidence="13" id="KW-1185">Reference proteome</keyword>
<evidence type="ECO:0000256" key="5">
    <source>
        <dbReference type="ARBA" id="ARBA00022741"/>
    </source>
</evidence>
<feature type="transmembrane region" description="Helical" evidence="10">
    <location>
        <begin position="43"/>
        <end position="64"/>
    </location>
</feature>
<evidence type="ECO:0000313" key="12">
    <source>
        <dbReference type="EMBL" id="PRX47023.1"/>
    </source>
</evidence>
<feature type="domain" description="FtsK" evidence="11">
    <location>
        <begin position="819"/>
        <end position="1009"/>
    </location>
</feature>
<dbReference type="GO" id="GO:0005886">
    <property type="term" value="C:plasma membrane"/>
    <property type="evidence" value="ECO:0007669"/>
    <property type="project" value="UniProtKB-SubCell"/>
</dbReference>
<feature type="binding site" evidence="9">
    <location>
        <begin position="1122"/>
        <end position="1129"/>
    </location>
    <ligand>
        <name>ATP</name>
        <dbReference type="ChEBI" id="CHEBI:30616"/>
    </ligand>
</feature>
<evidence type="ECO:0000256" key="6">
    <source>
        <dbReference type="ARBA" id="ARBA00022840"/>
    </source>
</evidence>
<dbReference type="InterPro" id="IPR003593">
    <property type="entry name" value="AAA+_ATPase"/>
</dbReference>
<dbReference type="EMBL" id="PVNH01000006">
    <property type="protein sequence ID" value="PRX47023.1"/>
    <property type="molecule type" value="Genomic_DNA"/>
</dbReference>
<dbReference type="InterPro" id="IPR002543">
    <property type="entry name" value="FtsK_dom"/>
</dbReference>
<comment type="caution">
    <text evidence="12">The sequence shown here is derived from an EMBL/GenBank/DDBJ whole genome shotgun (WGS) entry which is preliminary data.</text>
</comment>
<evidence type="ECO:0000256" key="10">
    <source>
        <dbReference type="SAM" id="Phobius"/>
    </source>
</evidence>
<evidence type="ECO:0000256" key="7">
    <source>
        <dbReference type="ARBA" id="ARBA00022989"/>
    </source>
</evidence>
<organism evidence="12 13">
    <name type="scientific">Prauserella shujinwangii</name>
    <dbReference type="NCBI Taxonomy" id="1453103"/>
    <lineage>
        <taxon>Bacteria</taxon>
        <taxon>Bacillati</taxon>
        <taxon>Actinomycetota</taxon>
        <taxon>Actinomycetes</taxon>
        <taxon>Pseudonocardiales</taxon>
        <taxon>Pseudonocardiaceae</taxon>
        <taxon>Prauserella</taxon>
    </lineage>
</organism>
<evidence type="ECO:0000256" key="2">
    <source>
        <dbReference type="ARBA" id="ARBA00022475"/>
    </source>
</evidence>
<keyword evidence="5 9" id="KW-0547">Nucleotide-binding</keyword>
<dbReference type="PROSITE" id="PS50901">
    <property type="entry name" value="FTSK"/>
    <property type="match status" value="3"/>
</dbReference>
<feature type="binding site" evidence="9">
    <location>
        <begin position="837"/>
        <end position="844"/>
    </location>
    <ligand>
        <name>ATP</name>
        <dbReference type="ChEBI" id="CHEBI:30616"/>
    </ligand>
</feature>
<keyword evidence="8 10" id="KW-0472">Membrane</keyword>
<reference evidence="12 13" key="1">
    <citation type="submission" date="2018-03" db="EMBL/GenBank/DDBJ databases">
        <title>Genomic Encyclopedia of Type Strains, Phase III (KMG-III): the genomes of soil and plant-associated and newly described type strains.</title>
        <authorList>
            <person name="Whitman W."/>
        </authorList>
    </citation>
    <scope>NUCLEOTIDE SEQUENCE [LARGE SCALE GENOMIC DNA]</scope>
    <source>
        <strain evidence="12 13">CGMCC 4.7125</strain>
    </source>
</reference>
<dbReference type="InterPro" id="IPR027417">
    <property type="entry name" value="P-loop_NTPase"/>
</dbReference>
<evidence type="ECO:0000256" key="1">
    <source>
        <dbReference type="ARBA" id="ARBA00004651"/>
    </source>
</evidence>
<proteinExistence type="predicted"/>
<evidence type="ECO:0000313" key="13">
    <source>
        <dbReference type="Proteomes" id="UP000238362"/>
    </source>
</evidence>
<dbReference type="InterPro" id="IPR023837">
    <property type="entry name" value="EccCb-like_Actinobacteria"/>
</dbReference>
<dbReference type="SMART" id="SM00382">
    <property type="entry name" value="AAA"/>
    <property type="match status" value="3"/>
</dbReference>
<dbReference type="Gene3D" id="3.40.50.300">
    <property type="entry name" value="P-loop containing nucleotide triphosphate hydrolases"/>
    <property type="match status" value="4"/>
</dbReference>
<keyword evidence="3 10" id="KW-0812">Transmembrane</keyword>
<keyword evidence="6 9" id="KW-0067">ATP-binding</keyword>
<name>A0A2T0LTJ6_9PSEU</name>
<comment type="subcellular location">
    <subcellularLocation>
        <location evidence="1">Cell membrane</location>
        <topology evidence="1">Multi-pass membrane protein</topology>
    </subcellularLocation>
</comment>
<dbReference type="Pfam" id="PF01580">
    <property type="entry name" value="FtsK_SpoIIIE"/>
    <property type="match status" value="3"/>
</dbReference>
<dbReference type="NCBIfam" id="TIGR03924">
    <property type="entry name" value="T7SS_EccC_a"/>
    <property type="match status" value="1"/>
</dbReference>
<evidence type="ECO:0000256" key="8">
    <source>
        <dbReference type="ARBA" id="ARBA00023136"/>
    </source>
</evidence>
<feature type="domain" description="FtsK" evidence="11">
    <location>
        <begin position="460"/>
        <end position="660"/>
    </location>
</feature>
<gene>
    <name evidence="12" type="ORF">B0I33_106120</name>
</gene>
<dbReference type="PANTHER" id="PTHR22683:SF1">
    <property type="entry name" value="TYPE VII SECRETION SYSTEM PROTEIN ESSC"/>
    <property type="match status" value="1"/>
</dbReference>
<sequence>MVMGTVVVRRPVRRPAPETPAGELILDSPPEIPRPGGRQWTQLLMVIPMIAMMAAMMLLFSGSFGGSSSVLRLVVMGLFGVGMLGMLGIALLNSSGPGKREMGQHRRDYLRQLGQHRIRLTRAIHRQRDALVYLHPEPASLLSLVASHRLWERRPSDADFGVARIGIGPQRPAITLVPPEAKPLERLEPLSALALRRFLTTYTAVPGLPLAMAVNGFSRVYVRGDHSRGLALVRAVLCQLALLQTPDDLRIAACPGPVAHARWDWLKWLPHALHPERTDAAGPLRLVAPSIVSIEAMIDDLLGNRGRFDPSADRRDTLPHLVVVVDGGSTGGSDSVLTEGGREGVTVIDVGGTPPRALDPATIVLHVGEDGALASETIEGAVELGWADALDLPAAEGIARQLAPLRVSADRRGDAPMSATLDLAELLDIGEVRAFDPAATWVPRPTRDLLRIRFGVRTDGTPVELDLKESALDGMGPHGLLIGATGSGKSELLRTIVLALAVSHPPSSLNFALVDFKGGATFATLDELPHTSAVITNLADELHLVDRMTDALNGELLRRQELLRAAGNFSSLRDYERARATGAPLPEVPTLLVICDEFSELLSAKPDFIDMFVQIGRVGRSLGVHLLLASQRLDEGRLRGLETHLSYRIGLRTFSELESRAVLGVGDAFKLPRAPGHGFLKCDNDALIRFRSAYVSGALRIPEPGLAGTGDDGARDLLAYSTRYLPPALDTGDTDDEPHDEEAAVGESLLDVLVERMRGHGTPAHQVWLPPLDASPTLDHLLPNLVLSDDRGFSSAHEGLAGRLRAIVGVVDRPLEQRRDPLVLDLSGSAGHVLVIGGPQSGKSTALRTIITSLALTHTPREVQFYCLDFGGGTLNSVRGLPHVGGVAGRQNAPAVRRTIAEVLGLIARRERVFAEHDVDGMAAYRRLRRERDGGDAWGDVFLVIDGWGTVRTEFEELEAAVADIAARGLSYGVHVVVSAGRAFDLRMNIRDLFGSKLELHIGDPVDSMVDRASAIKVPEDAPGRGVTMTKHQLLVALPRVDGVRTPDDLADGLRELVRTVSSAWSGQPAPAVRLLPATVPYAELAGAHDAAAHRLAVGIAEQDLAPVRLEFRSDPHLVLLGDTESGKTAFLRSLAHAITGAYEPRQARMIVIDHRRGLLGDVESEHLIGYGTDRDSTSVLMRQVAEEMTVRLPGKKVTPEQLRDRSWWRGPELFVLIDDYDLVTGQQDNPFLPIADLLPHGRDIGLHVVLARRTGGASRALFEPFVSRLRDVGSPGLLLSGDKDEGPLWGGLKPEVLPPGRAWLVGRRHAPQLVQLGWVPRNENR</sequence>
<keyword evidence="2" id="KW-1003">Cell membrane</keyword>
<dbReference type="InterPro" id="IPR050206">
    <property type="entry name" value="FtsK/SpoIIIE/SftA"/>
</dbReference>